<keyword evidence="3" id="KW-1185">Reference proteome</keyword>
<reference evidence="2 3" key="1">
    <citation type="submission" date="2020-02" db="EMBL/GenBank/DDBJ databases">
        <title>Draft genome sequence of Haematococcus lacustris strain NIES-144.</title>
        <authorList>
            <person name="Morimoto D."/>
            <person name="Nakagawa S."/>
            <person name="Yoshida T."/>
            <person name="Sawayama S."/>
        </authorList>
    </citation>
    <scope>NUCLEOTIDE SEQUENCE [LARGE SCALE GENOMIC DNA]</scope>
    <source>
        <strain evidence="2 3">NIES-144</strain>
    </source>
</reference>
<proteinExistence type="predicted"/>
<dbReference type="Proteomes" id="UP000485058">
    <property type="component" value="Unassembled WGS sequence"/>
</dbReference>
<organism evidence="2 3">
    <name type="scientific">Haematococcus lacustris</name>
    <name type="common">Green alga</name>
    <name type="synonym">Haematococcus pluvialis</name>
    <dbReference type="NCBI Taxonomy" id="44745"/>
    <lineage>
        <taxon>Eukaryota</taxon>
        <taxon>Viridiplantae</taxon>
        <taxon>Chlorophyta</taxon>
        <taxon>core chlorophytes</taxon>
        <taxon>Chlorophyceae</taxon>
        <taxon>CS clade</taxon>
        <taxon>Chlamydomonadales</taxon>
        <taxon>Haematococcaceae</taxon>
        <taxon>Haematococcus</taxon>
    </lineage>
</organism>
<sequence length="189" mass="21021">LLASSACFPWSQQPQSLVPALPRQPSAASVPRLSRQLSPPSPPRARARARARLPKPSQHHSQAGGARWSCATGQTRELFQPRARNTLAWATSGCETSLPSLQSAHVFMPTLKIALAVRCLLWFEDQHQTHISPRVSQAAVQLGNQPLKTVSWRMPIINHPHLHHRARQHRCRAAANKEVARSQQGMTWS</sequence>
<name>A0A699ZY25_HAELA</name>
<protein>
    <submittedName>
        <fullName evidence="2">Uncharacterized protein</fullName>
    </submittedName>
</protein>
<evidence type="ECO:0000313" key="3">
    <source>
        <dbReference type="Proteomes" id="UP000485058"/>
    </source>
</evidence>
<feature type="non-terminal residue" evidence="2">
    <location>
        <position position="1"/>
    </location>
</feature>
<accession>A0A699ZY25</accession>
<evidence type="ECO:0000256" key="1">
    <source>
        <dbReference type="SAM" id="MobiDB-lite"/>
    </source>
</evidence>
<dbReference type="EMBL" id="BLLF01002212">
    <property type="protein sequence ID" value="GFH23188.1"/>
    <property type="molecule type" value="Genomic_DNA"/>
</dbReference>
<feature type="region of interest" description="Disordered" evidence="1">
    <location>
        <begin position="16"/>
        <end position="68"/>
    </location>
</feature>
<evidence type="ECO:0000313" key="2">
    <source>
        <dbReference type="EMBL" id="GFH23188.1"/>
    </source>
</evidence>
<dbReference type="AlphaFoldDB" id="A0A699ZY25"/>
<feature type="non-terminal residue" evidence="2">
    <location>
        <position position="189"/>
    </location>
</feature>
<comment type="caution">
    <text evidence="2">The sequence shown here is derived from an EMBL/GenBank/DDBJ whole genome shotgun (WGS) entry which is preliminary data.</text>
</comment>
<gene>
    <name evidence="2" type="ORF">HaLaN_20766</name>
</gene>